<evidence type="ECO:0000313" key="2">
    <source>
        <dbReference type="Proteomes" id="UP000185210"/>
    </source>
</evidence>
<gene>
    <name evidence="1" type="ORF">SAMEA2070301_03984</name>
</gene>
<reference evidence="1 2" key="1">
    <citation type="submission" date="2016-11" db="EMBL/GenBank/DDBJ databases">
        <authorList>
            <consortium name="Pathogen Informatics"/>
        </authorList>
    </citation>
    <scope>NUCLEOTIDE SEQUENCE [LARGE SCALE GENOMIC DNA]</scope>
    <source>
        <strain evidence="1 2">104</strain>
    </source>
</reference>
<dbReference type="EMBL" id="FSHM01000006">
    <property type="protein sequence ID" value="SIB53572.1"/>
    <property type="molecule type" value="Genomic_DNA"/>
</dbReference>
<name>A0AB38D3B7_9MYCO</name>
<comment type="caution">
    <text evidence="1">The sequence shown here is derived from an EMBL/GenBank/DDBJ whole genome shotgun (WGS) entry which is preliminary data.</text>
</comment>
<sequence length="95" mass="10572">MILPLSAANSTIPPLWCSVWIMQTAVTSTNPEPALTDRLLTMEQVAEAIHLSIRATRDHTYPEKVADPIPTVRIGKRRLVKQSALEAWIDRRAAA</sequence>
<organism evidence="1 2">
    <name type="scientific">Mycobacteroides abscessus subsp. abscessus</name>
    <dbReference type="NCBI Taxonomy" id="1185650"/>
    <lineage>
        <taxon>Bacteria</taxon>
        <taxon>Bacillati</taxon>
        <taxon>Actinomycetota</taxon>
        <taxon>Actinomycetes</taxon>
        <taxon>Mycobacteriales</taxon>
        <taxon>Mycobacteriaceae</taxon>
        <taxon>Mycobacteroides</taxon>
        <taxon>Mycobacteroides abscessus</taxon>
    </lineage>
</organism>
<dbReference type="AlphaFoldDB" id="A0AB38D3B7"/>
<dbReference type="Proteomes" id="UP000185210">
    <property type="component" value="Unassembled WGS sequence"/>
</dbReference>
<protein>
    <recommendedName>
        <fullName evidence="3">Helix-turn-helix domain-containing protein</fullName>
    </recommendedName>
</protein>
<evidence type="ECO:0000313" key="1">
    <source>
        <dbReference type="EMBL" id="SIB53572.1"/>
    </source>
</evidence>
<accession>A0AB38D3B7</accession>
<proteinExistence type="predicted"/>
<evidence type="ECO:0008006" key="3">
    <source>
        <dbReference type="Google" id="ProtNLM"/>
    </source>
</evidence>